<comment type="caution">
    <text evidence="1">The sequence shown here is derived from an EMBL/GenBank/DDBJ whole genome shotgun (WGS) entry which is preliminary data.</text>
</comment>
<dbReference type="EMBL" id="JBICBT010001015">
    <property type="protein sequence ID" value="KAL3087785.1"/>
    <property type="molecule type" value="Genomic_DNA"/>
</dbReference>
<gene>
    <name evidence="1" type="ORF">niasHT_029549</name>
</gene>
<evidence type="ECO:0000313" key="2">
    <source>
        <dbReference type="Proteomes" id="UP001620626"/>
    </source>
</evidence>
<organism evidence="1 2">
    <name type="scientific">Heterodera trifolii</name>
    <dbReference type="NCBI Taxonomy" id="157864"/>
    <lineage>
        <taxon>Eukaryota</taxon>
        <taxon>Metazoa</taxon>
        <taxon>Ecdysozoa</taxon>
        <taxon>Nematoda</taxon>
        <taxon>Chromadorea</taxon>
        <taxon>Rhabditida</taxon>
        <taxon>Tylenchina</taxon>
        <taxon>Tylenchomorpha</taxon>
        <taxon>Tylenchoidea</taxon>
        <taxon>Heteroderidae</taxon>
        <taxon>Heteroderinae</taxon>
        <taxon>Heterodera</taxon>
    </lineage>
</organism>
<keyword evidence="2" id="KW-1185">Reference proteome</keyword>
<dbReference type="AlphaFoldDB" id="A0ABD2JB42"/>
<accession>A0ABD2JB42</accession>
<dbReference type="Proteomes" id="UP001620626">
    <property type="component" value="Unassembled WGS sequence"/>
</dbReference>
<name>A0ABD2JB42_9BILA</name>
<protein>
    <submittedName>
        <fullName evidence="1">Uncharacterized protein</fullName>
    </submittedName>
</protein>
<proteinExistence type="predicted"/>
<evidence type="ECO:0000313" key="1">
    <source>
        <dbReference type="EMBL" id="KAL3087785.1"/>
    </source>
</evidence>
<reference evidence="1 2" key="1">
    <citation type="submission" date="2024-10" db="EMBL/GenBank/DDBJ databases">
        <authorList>
            <person name="Kim D."/>
        </authorList>
    </citation>
    <scope>NUCLEOTIDE SEQUENCE [LARGE SCALE GENOMIC DNA]</scope>
    <source>
        <strain evidence="1">BH-2024</strain>
    </source>
</reference>
<sequence length="134" mass="14856">MATAFGAPNTLCRGFESAQKAKSLNQNDQVNGRTADGYFALAEVNRQWRSPTVDGYFAYTKGTGVMATEHSGKRFFESSFLAISSTDWTICAIFVNFEGRAENVLKLSVLMKIKNNANLINAQKRSTQNVFNKL</sequence>